<dbReference type="GO" id="GO:0009099">
    <property type="term" value="P:L-valine biosynthetic process"/>
    <property type="evidence" value="ECO:0007669"/>
    <property type="project" value="UniProtKB-UniRule"/>
</dbReference>
<dbReference type="GO" id="GO:0003984">
    <property type="term" value="F:acetolactate synthase activity"/>
    <property type="evidence" value="ECO:0007669"/>
    <property type="project" value="UniProtKB-UniRule"/>
</dbReference>
<name>A0A928KRB1_9FIRM</name>
<proteinExistence type="inferred from homology"/>
<comment type="similarity">
    <text evidence="3 8">Belongs to the acetolactate synthase small subunit family.</text>
</comment>
<gene>
    <name evidence="10" type="primary">ilvN</name>
    <name evidence="10" type="ORF">E7512_06850</name>
</gene>
<dbReference type="NCBIfam" id="TIGR00119">
    <property type="entry name" value="acolac_sm"/>
    <property type="match status" value="1"/>
</dbReference>
<dbReference type="Gene3D" id="3.30.70.1150">
    <property type="entry name" value="ACT-like. Chain A, domain 2"/>
    <property type="match status" value="1"/>
</dbReference>
<evidence type="ECO:0000256" key="4">
    <source>
        <dbReference type="ARBA" id="ARBA00011744"/>
    </source>
</evidence>
<dbReference type="Pfam" id="PF22629">
    <property type="entry name" value="ACT_AHAS_ss"/>
    <property type="match status" value="1"/>
</dbReference>
<dbReference type="PROSITE" id="PS51671">
    <property type="entry name" value="ACT"/>
    <property type="match status" value="1"/>
</dbReference>
<keyword evidence="8 10" id="KW-0808">Transferase</keyword>
<dbReference type="EMBL" id="SVNY01000003">
    <property type="protein sequence ID" value="MBE6833288.1"/>
    <property type="molecule type" value="Genomic_DNA"/>
</dbReference>
<evidence type="ECO:0000256" key="2">
    <source>
        <dbReference type="ARBA" id="ARBA00005025"/>
    </source>
</evidence>
<dbReference type="SUPFAM" id="SSF55021">
    <property type="entry name" value="ACT-like"/>
    <property type="match status" value="2"/>
</dbReference>
<dbReference type="AlphaFoldDB" id="A0A928KRB1"/>
<dbReference type="Pfam" id="PF10369">
    <property type="entry name" value="ALS_ss_C"/>
    <property type="match status" value="1"/>
</dbReference>
<dbReference type="EC" id="2.2.1.6" evidence="8"/>
<comment type="caution">
    <text evidence="10">The sequence shown here is derived from an EMBL/GenBank/DDBJ whole genome shotgun (WGS) entry which is preliminary data.</text>
</comment>
<evidence type="ECO:0000313" key="10">
    <source>
        <dbReference type="EMBL" id="MBE6833288.1"/>
    </source>
</evidence>
<dbReference type="InterPro" id="IPR002912">
    <property type="entry name" value="ACT_dom"/>
</dbReference>
<sequence length="167" mass="18493">MKYTLSVLVENQPGVLSKVSGLFSRRAFNIDSLAVGVTEDPAISRMTIVVNGDEYVMEQVEKQLNKLIPVIKVKRLDDTGPFISCELALIKVSCTPQYRPEIIQIAELFHARVVDVSLTSLTIQFADTAEKIETMLTLLKPYGVKEIARTGTVALEQGPQVTRKQSV</sequence>
<comment type="pathway">
    <text evidence="2 8">Amino-acid biosynthesis; L-valine biosynthesis; L-valine from pyruvate: step 1/4.</text>
</comment>
<dbReference type="NCBIfam" id="NF008864">
    <property type="entry name" value="PRK11895.1"/>
    <property type="match status" value="1"/>
</dbReference>
<evidence type="ECO:0000256" key="6">
    <source>
        <dbReference type="ARBA" id="ARBA00023304"/>
    </source>
</evidence>
<accession>A0A928KRB1</accession>
<keyword evidence="6 8" id="KW-0100">Branched-chain amino acid biosynthesis</keyword>
<dbReference type="InterPro" id="IPR004789">
    <property type="entry name" value="Acetalactate_synth_ssu"/>
</dbReference>
<dbReference type="FunFam" id="3.30.70.260:FF:000001">
    <property type="entry name" value="Acetolactate synthase, small subunit"/>
    <property type="match status" value="1"/>
</dbReference>
<feature type="domain" description="ACT" evidence="9">
    <location>
        <begin position="4"/>
        <end position="78"/>
    </location>
</feature>
<dbReference type="PANTHER" id="PTHR30239:SF0">
    <property type="entry name" value="ACETOLACTATE SYNTHASE SMALL SUBUNIT 1, CHLOROPLASTIC"/>
    <property type="match status" value="1"/>
</dbReference>
<keyword evidence="5 8" id="KW-0028">Amino-acid biosynthesis</keyword>
<comment type="catalytic activity">
    <reaction evidence="7 8">
        <text>2 pyruvate + H(+) = (2S)-2-acetolactate + CO2</text>
        <dbReference type="Rhea" id="RHEA:25249"/>
        <dbReference type="ChEBI" id="CHEBI:15361"/>
        <dbReference type="ChEBI" id="CHEBI:15378"/>
        <dbReference type="ChEBI" id="CHEBI:16526"/>
        <dbReference type="ChEBI" id="CHEBI:58476"/>
        <dbReference type="EC" id="2.2.1.6"/>
    </reaction>
</comment>
<evidence type="ECO:0000313" key="11">
    <source>
        <dbReference type="Proteomes" id="UP000754750"/>
    </source>
</evidence>
<dbReference type="GO" id="GO:0009097">
    <property type="term" value="P:isoleucine biosynthetic process"/>
    <property type="evidence" value="ECO:0007669"/>
    <property type="project" value="UniProtKB-UniRule"/>
</dbReference>
<dbReference type="GO" id="GO:1990610">
    <property type="term" value="F:acetolactate synthase regulator activity"/>
    <property type="evidence" value="ECO:0007669"/>
    <property type="project" value="UniProtKB-UniRule"/>
</dbReference>
<organism evidence="10 11">
    <name type="scientific">Faecalispora sporosphaeroides</name>
    <dbReference type="NCBI Taxonomy" id="1549"/>
    <lineage>
        <taxon>Bacteria</taxon>
        <taxon>Bacillati</taxon>
        <taxon>Bacillota</taxon>
        <taxon>Clostridia</taxon>
        <taxon>Eubacteriales</taxon>
        <taxon>Oscillospiraceae</taxon>
        <taxon>Faecalispora</taxon>
    </lineage>
</organism>
<dbReference type="Proteomes" id="UP000754750">
    <property type="component" value="Unassembled WGS sequence"/>
</dbReference>
<comment type="pathway">
    <text evidence="1 8">Amino-acid biosynthesis; L-isoleucine biosynthesis; L-isoleucine from 2-oxobutanoate: step 1/4.</text>
</comment>
<dbReference type="Gene3D" id="3.30.70.260">
    <property type="match status" value="1"/>
</dbReference>
<comment type="function">
    <text evidence="8">Catalyzes the conversion of 2 pyruvate molecules into acetolactate in the first common step of the biosynthetic pathway of the branched-amino acids such as leucine, isoleucine, and valine.</text>
</comment>
<dbReference type="InterPro" id="IPR054480">
    <property type="entry name" value="AHAS_small-like_ACT"/>
</dbReference>
<dbReference type="RefSeq" id="WP_020072767.1">
    <property type="nucleotide sequence ID" value="NZ_JBKWRC010000002.1"/>
</dbReference>
<dbReference type="InterPro" id="IPR045865">
    <property type="entry name" value="ACT-like_dom_sf"/>
</dbReference>
<protein>
    <recommendedName>
        <fullName evidence="8">Acetolactate synthase small subunit</fullName>
        <shortName evidence="8">AHAS</shortName>
        <shortName evidence="8">ALS</shortName>
        <ecNumber evidence="8">2.2.1.6</ecNumber>
    </recommendedName>
    <alternativeName>
        <fullName evidence="8">Acetohydroxy-acid synthase small subunit</fullName>
    </alternativeName>
</protein>
<comment type="subunit">
    <text evidence="4 8">Dimer of large and small chains.</text>
</comment>
<evidence type="ECO:0000256" key="3">
    <source>
        <dbReference type="ARBA" id="ARBA00006341"/>
    </source>
</evidence>
<dbReference type="InterPro" id="IPR027271">
    <property type="entry name" value="Acetolactate_synth/TF_NikR_C"/>
</dbReference>
<dbReference type="InterPro" id="IPR039557">
    <property type="entry name" value="AHAS_ACT"/>
</dbReference>
<dbReference type="CDD" id="cd04878">
    <property type="entry name" value="ACT_AHAS"/>
    <property type="match status" value="1"/>
</dbReference>
<dbReference type="PANTHER" id="PTHR30239">
    <property type="entry name" value="ACETOLACTATE SYNTHASE SMALL SUBUNIT"/>
    <property type="match status" value="1"/>
</dbReference>
<dbReference type="GO" id="GO:0005829">
    <property type="term" value="C:cytosol"/>
    <property type="evidence" value="ECO:0007669"/>
    <property type="project" value="TreeGrafter"/>
</dbReference>
<evidence type="ECO:0000256" key="5">
    <source>
        <dbReference type="ARBA" id="ARBA00022605"/>
    </source>
</evidence>
<dbReference type="InterPro" id="IPR019455">
    <property type="entry name" value="Acetolactate_synth_ssu_C"/>
</dbReference>
<evidence type="ECO:0000256" key="7">
    <source>
        <dbReference type="ARBA" id="ARBA00048670"/>
    </source>
</evidence>
<evidence type="ECO:0000256" key="8">
    <source>
        <dbReference type="RuleBase" id="RU368092"/>
    </source>
</evidence>
<evidence type="ECO:0000256" key="1">
    <source>
        <dbReference type="ARBA" id="ARBA00004974"/>
    </source>
</evidence>
<evidence type="ECO:0000259" key="9">
    <source>
        <dbReference type="PROSITE" id="PS51671"/>
    </source>
</evidence>
<reference evidence="10" key="1">
    <citation type="submission" date="2019-04" db="EMBL/GenBank/DDBJ databases">
        <title>Evolution of Biomass-Degrading Anaerobic Consortia Revealed by Metagenomics.</title>
        <authorList>
            <person name="Peng X."/>
        </authorList>
    </citation>
    <scope>NUCLEOTIDE SEQUENCE</scope>
    <source>
        <strain evidence="10">SIG551</strain>
    </source>
</reference>